<keyword evidence="15" id="KW-1185">Reference proteome</keyword>
<keyword evidence="6" id="KW-0547">Nucleotide-binding</keyword>
<dbReference type="Proteomes" id="UP000562682">
    <property type="component" value="Unassembled WGS sequence"/>
</dbReference>
<evidence type="ECO:0000256" key="9">
    <source>
        <dbReference type="ARBA" id="ARBA00023128"/>
    </source>
</evidence>
<evidence type="ECO:0000313" key="15">
    <source>
        <dbReference type="Proteomes" id="UP000562682"/>
    </source>
</evidence>
<proteinExistence type="inferred from homology"/>
<dbReference type="InterPro" id="IPR002306">
    <property type="entry name" value="Trp-tRNA-ligase"/>
</dbReference>
<dbReference type="Gene3D" id="1.10.240.10">
    <property type="entry name" value="Tyrosyl-Transfer RNA Synthetase"/>
    <property type="match status" value="1"/>
</dbReference>
<comment type="similarity">
    <text evidence="3">Belongs to the class-I aminoacyl-tRNA synthetase family.</text>
</comment>
<dbReference type="FunFam" id="1.10.150.250:FF:000002">
    <property type="entry name" value="Succinate dehydrogenase assembly factor 2, mitochondrial"/>
    <property type="match status" value="1"/>
</dbReference>
<dbReference type="Pfam" id="PF00579">
    <property type="entry name" value="tRNA-synt_1b"/>
    <property type="match status" value="1"/>
</dbReference>
<dbReference type="GO" id="GO:0005524">
    <property type="term" value="F:ATP binding"/>
    <property type="evidence" value="ECO:0007669"/>
    <property type="project" value="UniProtKB-KW"/>
</dbReference>
<keyword evidence="9 12" id="KW-0496">Mitochondrion</keyword>
<evidence type="ECO:0000256" key="12">
    <source>
        <dbReference type="HAMAP-Rule" id="MF_03057"/>
    </source>
</evidence>
<evidence type="ECO:0000256" key="7">
    <source>
        <dbReference type="ARBA" id="ARBA00022840"/>
    </source>
</evidence>
<evidence type="ECO:0000256" key="5">
    <source>
        <dbReference type="ARBA" id="ARBA00022598"/>
    </source>
</evidence>
<evidence type="ECO:0000313" key="14">
    <source>
        <dbReference type="EMBL" id="KAF5666312.1"/>
    </source>
</evidence>
<dbReference type="GO" id="GO:0006436">
    <property type="term" value="P:tryptophanyl-tRNA aminoacylation"/>
    <property type="evidence" value="ECO:0007669"/>
    <property type="project" value="InterPro"/>
</dbReference>
<evidence type="ECO:0000256" key="4">
    <source>
        <dbReference type="ARBA" id="ARBA00022490"/>
    </source>
</evidence>
<keyword evidence="7" id="KW-0067">ATP-binding</keyword>
<dbReference type="GO" id="GO:0005759">
    <property type="term" value="C:mitochondrial matrix"/>
    <property type="evidence" value="ECO:0007669"/>
    <property type="project" value="UniProtKB-SubCell"/>
</dbReference>
<dbReference type="FunFam" id="1.10.240.10:FF:000003">
    <property type="entry name" value="Tryptophan--tRNA ligase, cytoplasmic"/>
    <property type="match status" value="1"/>
</dbReference>
<protein>
    <recommendedName>
        <fullName evidence="12">Succinate dehydrogenase assembly factor 2, mitochondrial</fullName>
        <shortName evidence="12">SDH assembly factor 2</shortName>
        <shortName evidence="12">SDHAF2</shortName>
    </recommendedName>
</protein>
<sequence length="690" mass="77968">MADLNPPKTAVQDQDINPWSVEGAQGENGEVAAIDYDAICSKWNTSKIDQALLERFEQVTGKKPHRWLRRGLFFSHRDFDKILTKYEHGEPFFLYTGRGPSTGSLHLGHTIPLEFTKWLQDVFDVPLVFMLTDDEKALFKDSLSFEDTHKYALENAKDIIALGFDVKKTFIYSDLEYLGHHFLMNAYEFSKLVTFNQVRGAFGFDGSANIGKIFFPAVQCSAAFATSYPEIWSDDPSPDRTKALGKIQCLIPMGIDQDPYFRLIRDNAHRMKNPSPKPALIHSKFLTALQGAGGKMSSSNPNSAIFMTDTAKQIKNKINKFAFSGGRETLEEHREKGGNPDVDVAYIYLTYFEDDDEKLQKIYDDYKSGTLLTGELKKMAIEALQSVVETFQDRRKVVTDEVLRSYMKPRKLQWAGNPNPKPKESKPKGEKKKENDEKKIELPDRTSFADFIRQQHHPALFPSPDKTLSEKTTMASLISRTMRPAALRRVVSVPVRPLTTTVSRRSDNLSSSELKVGELQGAKFRVEPLRRVGEDDATKRARLVYQSRKRGTLESDLLLSTFAAAHLPTLSPELLDQYDLLLDENDWDIYYWATQKEQLSTTNPSSAQSPSTADIDAKPESDQITRHPPSGEWAQTVGNFKPAYRPVPARWKDSEILDKLRAHVRSRSVDGGEGGGMGFMPPLEPPEVKN</sequence>
<keyword evidence="10 14" id="KW-0030">Aminoacyl-tRNA synthetase</keyword>
<keyword evidence="11 12" id="KW-0143">Chaperone</keyword>
<dbReference type="Gene3D" id="3.40.50.620">
    <property type="entry name" value="HUPs"/>
    <property type="match status" value="1"/>
</dbReference>
<comment type="function">
    <text evidence="12">Plays an essential role in the assembly of succinate dehydrogenase (SDH), an enzyme complex (also referred to as respiratory complex II) that is a component of both the tricarboxylic acid (TCA) cycle and the mitochondrial electron transport chain, and which couples the oxidation of succinate to fumarate with the reduction of ubiquinone (coenzyme Q) to ubiquinol. Required for flavinylation (covalent attachment of FAD) of the flavoprotein subunit of the SDH catalytic dimer.</text>
</comment>
<dbReference type="EMBL" id="JAAOAK010000425">
    <property type="protein sequence ID" value="KAF5666312.1"/>
    <property type="molecule type" value="Genomic_DNA"/>
</dbReference>
<comment type="similarity">
    <text evidence="12">Belongs to the SDHAF2 family.</text>
</comment>
<dbReference type="PANTHER" id="PTHR10055">
    <property type="entry name" value="TRYPTOPHANYL-TRNA SYNTHETASE"/>
    <property type="match status" value="1"/>
</dbReference>
<comment type="caution">
    <text evidence="14">The sequence shown here is derived from an EMBL/GenBank/DDBJ whole genome shotgun (WGS) entry which is preliminary data.</text>
</comment>
<dbReference type="PRINTS" id="PR01039">
    <property type="entry name" value="TRNASYNTHTRP"/>
</dbReference>
<dbReference type="Gene3D" id="1.10.150.250">
    <property type="entry name" value="Flavinator of succinate dehydrogenase"/>
    <property type="match status" value="1"/>
</dbReference>
<dbReference type="GO" id="GO:0006121">
    <property type="term" value="P:mitochondrial electron transport, succinate to ubiquinone"/>
    <property type="evidence" value="ECO:0007669"/>
    <property type="project" value="UniProtKB-UniRule"/>
</dbReference>
<accession>A0A8H5TAY9</accession>
<evidence type="ECO:0000256" key="1">
    <source>
        <dbReference type="ARBA" id="ARBA00004305"/>
    </source>
</evidence>
<keyword evidence="4" id="KW-0963">Cytoplasm</keyword>
<keyword evidence="5" id="KW-0436">Ligase</keyword>
<name>A0A8H5TAY9_9HYPO</name>
<keyword evidence="8" id="KW-0648">Protein biosynthesis</keyword>
<feature type="region of interest" description="Disordered" evidence="13">
    <location>
        <begin position="598"/>
        <end position="639"/>
    </location>
</feature>
<evidence type="ECO:0000256" key="8">
    <source>
        <dbReference type="ARBA" id="ARBA00022917"/>
    </source>
</evidence>
<organism evidence="14 15">
    <name type="scientific">Fusarium denticulatum</name>
    <dbReference type="NCBI Taxonomy" id="48507"/>
    <lineage>
        <taxon>Eukaryota</taxon>
        <taxon>Fungi</taxon>
        <taxon>Dikarya</taxon>
        <taxon>Ascomycota</taxon>
        <taxon>Pezizomycotina</taxon>
        <taxon>Sordariomycetes</taxon>
        <taxon>Hypocreomycetidae</taxon>
        <taxon>Hypocreales</taxon>
        <taxon>Nectriaceae</taxon>
        <taxon>Fusarium</taxon>
        <taxon>Fusarium fujikuroi species complex</taxon>
    </lineage>
</organism>
<gene>
    <name evidence="14" type="ORF">FDENT_12371</name>
</gene>
<dbReference type="CDD" id="cd00806">
    <property type="entry name" value="TrpRS_core"/>
    <property type="match status" value="1"/>
</dbReference>
<feature type="region of interest" description="Disordered" evidence="13">
    <location>
        <begin position="410"/>
        <end position="439"/>
    </location>
</feature>
<dbReference type="FunFam" id="3.40.50.620:FF:000033">
    <property type="entry name" value="tryptophan--tRNA ligase, cytoplasmic"/>
    <property type="match status" value="1"/>
</dbReference>
<dbReference type="NCBIfam" id="TIGR00233">
    <property type="entry name" value="trpS"/>
    <property type="match status" value="1"/>
</dbReference>
<evidence type="ECO:0000256" key="13">
    <source>
        <dbReference type="SAM" id="MobiDB-lite"/>
    </source>
</evidence>
<dbReference type="InterPro" id="IPR005631">
    <property type="entry name" value="SDH"/>
</dbReference>
<evidence type="ECO:0000256" key="3">
    <source>
        <dbReference type="ARBA" id="ARBA00005594"/>
    </source>
</evidence>
<comment type="subunit">
    <text evidence="12">Interacts with the flavoprotein subunit within the SDH catalytic dimer.</text>
</comment>
<evidence type="ECO:0000256" key="2">
    <source>
        <dbReference type="ARBA" id="ARBA00004496"/>
    </source>
</evidence>
<dbReference type="GO" id="GO:0004830">
    <property type="term" value="F:tryptophan-tRNA ligase activity"/>
    <property type="evidence" value="ECO:0007669"/>
    <property type="project" value="InterPro"/>
</dbReference>
<dbReference type="InterPro" id="IPR001412">
    <property type="entry name" value="aa-tRNA-synth_I_CS"/>
</dbReference>
<dbReference type="SUPFAM" id="SSF52374">
    <property type="entry name" value="Nucleotidylyl transferase"/>
    <property type="match status" value="1"/>
</dbReference>
<dbReference type="PROSITE" id="PS00178">
    <property type="entry name" value="AA_TRNA_LIGASE_I"/>
    <property type="match status" value="1"/>
</dbReference>
<dbReference type="InterPro" id="IPR014729">
    <property type="entry name" value="Rossmann-like_a/b/a_fold"/>
</dbReference>
<feature type="compositionally biased region" description="Basic and acidic residues" evidence="13">
    <location>
        <begin position="421"/>
        <end position="439"/>
    </location>
</feature>
<dbReference type="InterPro" id="IPR028882">
    <property type="entry name" value="SDHAF2"/>
</dbReference>
<feature type="compositionally biased region" description="Basic and acidic residues" evidence="13">
    <location>
        <begin position="615"/>
        <end position="625"/>
    </location>
</feature>
<dbReference type="AlphaFoldDB" id="A0A8H5TAY9"/>
<dbReference type="HAMAP" id="MF_03057">
    <property type="entry name" value="SDHAF2"/>
    <property type="match status" value="1"/>
</dbReference>
<dbReference type="Pfam" id="PF03937">
    <property type="entry name" value="Sdh5"/>
    <property type="match status" value="1"/>
</dbReference>
<dbReference type="InterPro" id="IPR036714">
    <property type="entry name" value="SDH_sf"/>
</dbReference>
<comment type="subcellular location">
    <subcellularLocation>
        <location evidence="2">Cytoplasm</location>
    </subcellularLocation>
    <subcellularLocation>
        <location evidence="1 12">Mitochondrion matrix</location>
    </subcellularLocation>
</comment>
<dbReference type="SUPFAM" id="SSF109910">
    <property type="entry name" value="YgfY-like"/>
    <property type="match status" value="1"/>
</dbReference>
<evidence type="ECO:0000256" key="10">
    <source>
        <dbReference type="ARBA" id="ARBA00023146"/>
    </source>
</evidence>
<dbReference type="InterPro" id="IPR002305">
    <property type="entry name" value="aa-tRNA-synth_Ic"/>
</dbReference>
<evidence type="ECO:0000256" key="11">
    <source>
        <dbReference type="ARBA" id="ARBA00023186"/>
    </source>
</evidence>
<dbReference type="PANTHER" id="PTHR10055:SF1">
    <property type="entry name" value="TRYPTOPHAN--TRNA LIGASE, CYTOPLASMIC"/>
    <property type="match status" value="1"/>
</dbReference>
<feature type="compositionally biased region" description="Polar residues" evidence="13">
    <location>
        <begin position="598"/>
        <end position="612"/>
    </location>
</feature>
<evidence type="ECO:0000256" key="6">
    <source>
        <dbReference type="ARBA" id="ARBA00022741"/>
    </source>
</evidence>
<reference evidence="14 15" key="1">
    <citation type="submission" date="2020-05" db="EMBL/GenBank/DDBJ databases">
        <title>Identification and distribution of gene clusters putatively required for synthesis of sphingolipid metabolism inhibitors in phylogenetically diverse species of the filamentous fungus Fusarium.</title>
        <authorList>
            <person name="Kim H.-S."/>
            <person name="Busman M."/>
            <person name="Brown D.W."/>
            <person name="Divon H."/>
            <person name="Uhlig S."/>
            <person name="Proctor R.H."/>
        </authorList>
    </citation>
    <scope>NUCLEOTIDE SEQUENCE [LARGE SCALE GENOMIC DNA]</scope>
    <source>
        <strain evidence="14 15">NRRL 25311</strain>
    </source>
</reference>
<feature type="region of interest" description="Disordered" evidence="13">
    <location>
        <begin position="1"/>
        <end position="22"/>
    </location>
</feature>
<feature type="region of interest" description="Disordered" evidence="13">
    <location>
        <begin position="666"/>
        <end position="690"/>
    </location>
</feature>